<keyword evidence="2" id="KW-1185">Reference proteome</keyword>
<gene>
    <name evidence="1" type="ORF">GCM10011400_58330</name>
</gene>
<comment type="caution">
    <text evidence="1">The sequence shown here is derived from an EMBL/GenBank/DDBJ whole genome shotgun (WGS) entry which is preliminary data.</text>
</comment>
<accession>A0ABQ1N9Q6</accession>
<reference evidence="2" key="1">
    <citation type="journal article" date="2019" name="Int. J. Syst. Evol. Microbiol.">
        <title>The Global Catalogue of Microorganisms (GCM) 10K type strain sequencing project: providing services to taxonomists for standard genome sequencing and annotation.</title>
        <authorList>
            <consortium name="The Broad Institute Genomics Platform"/>
            <consortium name="The Broad Institute Genome Sequencing Center for Infectious Disease"/>
            <person name="Wu L."/>
            <person name="Ma J."/>
        </authorList>
    </citation>
    <scope>NUCLEOTIDE SEQUENCE [LARGE SCALE GENOMIC DNA]</scope>
    <source>
        <strain evidence="2">CGMCC 1.15103</strain>
    </source>
</reference>
<evidence type="ECO:0008006" key="3">
    <source>
        <dbReference type="Google" id="ProtNLM"/>
    </source>
</evidence>
<proteinExistence type="predicted"/>
<sequence>MRLTLRPSDFEDECGESQERFACAALGLTALAPNIFFEAEQLARVYSDRLTALGLRETSGKPRLTDCIPLILKSAAPLRVLGELTALPGTEEGARAYVSRLCWRPAVRMHPFLHLFTIVWLFGNWESFWNIVKIEFEEHPVLERLHVLDSSCWDHDAMYRRALADLWEEESRRA</sequence>
<dbReference type="Proteomes" id="UP000602004">
    <property type="component" value="Unassembled WGS sequence"/>
</dbReference>
<protein>
    <recommendedName>
        <fullName evidence="3">DUF4123 domain-containing protein</fullName>
    </recommendedName>
</protein>
<dbReference type="RefSeq" id="WP_229758316.1">
    <property type="nucleotide sequence ID" value="NZ_BMHL01000013.1"/>
</dbReference>
<name>A0ABQ1N9Q6_9BURK</name>
<organism evidence="1 2">
    <name type="scientific">Paraburkholderia caffeinilytica</name>
    <dbReference type="NCBI Taxonomy" id="1761016"/>
    <lineage>
        <taxon>Bacteria</taxon>
        <taxon>Pseudomonadati</taxon>
        <taxon>Pseudomonadota</taxon>
        <taxon>Betaproteobacteria</taxon>
        <taxon>Burkholderiales</taxon>
        <taxon>Burkholderiaceae</taxon>
        <taxon>Paraburkholderia</taxon>
    </lineage>
</organism>
<dbReference type="EMBL" id="BMHL01000013">
    <property type="protein sequence ID" value="GGC62824.1"/>
    <property type="molecule type" value="Genomic_DNA"/>
</dbReference>
<evidence type="ECO:0000313" key="2">
    <source>
        <dbReference type="Proteomes" id="UP000602004"/>
    </source>
</evidence>
<evidence type="ECO:0000313" key="1">
    <source>
        <dbReference type="EMBL" id="GGC62824.1"/>
    </source>
</evidence>